<feature type="region of interest" description="Disordered" evidence="1">
    <location>
        <begin position="1"/>
        <end position="32"/>
    </location>
</feature>
<sequence>MALPVSELVSTNWDAMHRSPSRTSTSRRDDQRQALLCAPGPLQSDPITSMPPQPHRAAIQRNAACLQTDEKVVNRTGLEVAGYFE</sequence>
<dbReference type="AlphaFoldDB" id="A0AAD5R307"/>
<name>A0AAD5R307_PARTN</name>
<evidence type="ECO:0000313" key="2">
    <source>
        <dbReference type="EMBL" id="KAJ1368544.1"/>
    </source>
</evidence>
<evidence type="ECO:0000313" key="3">
    <source>
        <dbReference type="Proteomes" id="UP001196413"/>
    </source>
</evidence>
<dbReference type="EMBL" id="JAHQIW010006222">
    <property type="protein sequence ID" value="KAJ1368544.1"/>
    <property type="molecule type" value="Genomic_DNA"/>
</dbReference>
<proteinExistence type="predicted"/>
<keyword evidence="3" id="KW-1185">Reference proteome</keyword>
<comment type="caution">
    <text evidence="2">The sequence shown here is derived from an EMBL/GenBank/DDBJ whole genome shotgun (WGS) entry which is preliminary data.</text>
</comment>
<organism evidence="2 3">
    <name type="scientific">Parelaphostrongylus tenuis</name>
    <name type="common">Meningeal worm</name>
    <dbReference type="NCBI Taxonomy" id="148309"/>
    <lineage>
        <taxon>Eukaryota</taxon>
        <taxon>Metazoa</taxon>
        <taxon>Ecdysozoa</taxon>
        <taxon>Nematoda</taxon>
        <taxon>Chromadorea</taxon>
        <taxon>Rhabditida</taxon>
        <taxon>Rhabditina</taxon>
        <taxon>Rhabditomorpha</taxon>
        <taxon>Strongyloidea</taxon>
        <taxon>Metastrongylidae</taxon>
        <taxon>Parelaphostrongylus</taxon>
    </lineage>
</organism>
<gene>
    <name evidence="2" type="ORF">KIN20_029697</name>
</gene>
<evidence type="ECO:0000256" key="1">
    <source>
        <dbReference type="SAM" id="MobiDB-lite"/>
    </source>
</evidence>
<reference evidence="2" key="1">
    <citation type="submission" date="2021-06" db="EMBL/GenBank/DDBJ databases">
        <title>Parelaphostrongylus tenuis whole genome reference sequence.</title>
        <authorList>
            <person name="Garwood T.J."/>
            <person name="Larsen P.A."/>
            <person name="Fountain-Jones N.M."/>
            <person name="Garbe J.R."/>
            <person name="Macchietto M.G."/>
            <person name="Kania S.A."/>
            <person name="Gerhold R.W."/>
            <person name="Richards J.E."/>
            <person name="Wolf T.M."/>
        </authorList>
    </citation>
    <scope>NUCLEOTIDE SEQUENCE</scope>
    <source>
        <strain evidence="2">MNPRO001-30</strain>
        <tissue evidence="2">Meninges</tissue>
    </source>
</reference>
<protein>
    <submittedName>
        <fullName evidence="2">Uncharacterized protein</fullName>
    </submittedName>
</protein>
<accession>A0AAD5R307</accession>
<dbReference type="Proteomes" id="UP001196413">
    <property type="component" value="Unassembled WGS sequence"/>
</dbReference>